<accession>Q1MY23</accession>
<dbReference type="EMBL" id="AAQH01000030">
    <property type="protein sequence ID" value="EAT10873.1"/>
    <property type="molecule type" value="Genomic_DNA"/>
</dbReference>
<proteinExistence type="predicted"/>
<evidence type="ECO:0000313" key="1">
    <source>
        <dbReference type="EMBL" id="EAT10873.1"/>
    </source>
</evidence>
<comment type="caution">
    <text evidence="1">The sequence shown here is derived from an EMBL/GenBank/DDBJ whole genome shotgun (WGS) entry which is preliminary data.</text>
</comment>
<keyword evidence="2" id="KW-1185">Reference proteome</keyword>
<dbReference type="STRING" id="207949.RED65_02003"/>
<organism evidence="1 2">
    <name type="scientific">Bermanella marisrubri</name>
    <dbReference type="NCBI Taxonomy" id="207949"/>
    <lineage>
        <taxon>Bacteria</taxon>
        <taxon>Pseudomonadati</taxon>
        <taxon>Pseudomonadota</taxon>
        <taxon>Gammaproteobacteria</taxon>
        <taxon>Oceanospirillales</taxon>
        <taxon>Oceanospirillaceae</taxon>
        <taxon>Bermanella</taxon>
    </lineage>
</organism>
<dbReference type="Proteomes" id="UP000004263">
    <property type="component" value="Unassembled WGS sequence"/>
</dbReference>
<dbReference type="AlphaFoldDB" id="Q1MY23"/>
<sequence>MIMSNSDQFDGALKLGRWYRVVEEYQPDGSIELLVHDTRTGDVYSIEVPDLESYNKLVSLLSDGSITRLKKVMGL</sequence>
<protein>
    <submittedName>
        <fullName evidence="1">Uncharacterized protein</fullName>
    </submittedName>
</protein>
<reference evidence="1 2" key="1">
    <citation type="submission" date="2006-03" db="EMBL/GenBank/DDBJ databases">
        <authorList>
            <person name="Pinhassi J."/>
            <person name="Pedros-Alio C."/>
            <person name="Ferriera S."/>
            <person name="Johnson J."/>
            <person name="Kravitz S."/>
            <person name="Halpern A."/>
            <person name="Remington K."/>
            <person name="Beeson K."/>
            <person name="Tran B."/>
            <person name="Rogers Y.-H."/>
            <person name="Friedman R."/>
            <person name="Venter J.C."/>
        </authorList>
    </citation>
    <scope>NUCLEOTIDE SEQUENCE [LARGE SCALE GENOMIC DNA]</scope>
    <source>
        <strain evidence="1 2">RED65</strain>
    </source>
</reference>
<name>Q1MY23_9GAMM</name>
<gene>
    <name evidence="1" type="ORF">RED65_02003</name>
</gene>
<dbReference type="HOGENOM" id="CLU_2663671_0_0_6"/>
<evidence type="ECO:0000313" key="2">
    <source>
        <dbReference type="Proteomes" id="UP000004263"/>
    </source>
</evidence>